<evidence type="ECO:0000313" key="2">
    <source>
        <dbReference type="Proteomes" id="UP001281410"/>
    </source>
</evidence>
<evidence type="ECO:0008006" key="3">
    <source>
        <dbReference type="Google" id="ProtNLM"/>
    </source>
</evidence>
<sequence length="235" mass="26567">MLRGATIGINELNVSHLQFTDDTIIFLEPKMEYRMTSRRILRCFELVSGLWINFHKSCIVKVGRKGERNVDWAAAFRCKSASLPITYLGLPLGASPGTKAFWNSVIGNGGLSIGRILDKNMGLLANWAWRFGTEVTSLWKAVICAKYGVQHWMLLWNWKSETNSSHFVRAVRSLFDEGSLVAKILNEGIITILGYGDKVNFWSELKWDNISLSEAFPRIYALAKKKCGVVQDFGR</sequence>
<organism evidence="1 2">
    <name type="scientific">Dipteronia sinensis</name>
    <dbReference type="NCBI Taxonomy" id="43782"/>
    <lineage>
        <taxon>Eukaryota</taxon>
        <taxon>Viridiplantae</taxon>
        <taxon>Streptophyta</taxon>
        <taxon>Embryophyta</taxon>
        <taxon>Tracheophyta</taxon>
        <taxon>Spermatophyta</taxon>
        <taxon>Magnoliopsida</taxon>
        <taxon>eudicotyledons</taxon>
        <taxon>Gunneridae</taxon>
        <taxon>Pentapetalae</taxon>
        <taxon>rosids</taxon>
        <taxon>malvids</taxon>
        <taxon>Sapindales</taxon>
        <taxon>Sapindaceae</taxon>
        <taxon>Hippocastanoideae</taxon>
        <taxon>Acereae</taxon>
        <taxon>Dipteronia</taxon>
    </lineage>
</organism>
<dbReference type="PANTHER" id="PTHR33116">
    <property type="entry name" value="REVERSE TRANSCRIPTASE ZINC-BINDING DOMAIN-CONTAINING PROTEIN-RELATED-RELATED"/>
    <property type="match status" value="1"/>
</dbReference>
<dbReference type="EMBL" id="JANJYJ010000005">
    <property type="protein sequence ID" value="KAK3211974.1"/>
    <property type="molecule type" value="Genomic_DNA"/>
</dbReference>
<keyword evidence="2" id="KW-1185">Reference proteome</keyword>
<comment type="caution">
    <text evidence="1">The sequence shown here is derived from an EMBL/GenBank/DDBJ whole genome shotgun (WGS) entry which is preliminary data.</text>
</comment>
<accession>A0AAE0ADN6</accession>
<proteinExistence type="predicted"/>
<evidence type="ECO:0000313" key="1">
    <source>
        <dbReference type="EMBL" id="KAK3211974.1"/>
    </source>
</evidence>
<dbReference type="PANTHER" id="PTHR33116:SF75">
    <property type="entry name" value="RIBONUCLEASE H PROTEIN"/>
    <property type="match status" value="1"/>
</dbReference>
<name>A0AAE0ADN6_9ROSI</name>
<protein>
    <recommendedName>
        <fullName evidence="3">Reverse transcriptase domain-containing protein</fullName>
    </recommendedName>
</protein>
<dbReference type="Proteomes" id="UP001281410">
    <property type="component" value="Unassembled WGS sequence"/>
</dbReference>
<reference evidence="1" key="1">
    <citation type="journal article" date="2023" name="Plant J.">
        <title>Genome sequences and population genomics provide insights into the demographic history, inbreeding, and mutation load of two 'living fossil' tree species of Dipteronia.</title>
        <authorList>
            <person name="Feng Y."/>
            <person name="Comes H.P."/>
            <person name="Chen J."/>
            <person name="Zhu S."/>
            <person name="Lu R."/>
            <person name="Zhang X."/>
            <person name="Li P."/>
            <person name="Qiu J."/>
            <person name="Olsen K.M."/>
            <person name="Qiu Y."/>
        </authorList>
    </citation>
    <scope>NUCLEOTIDE SEQUENCE</scope>
    <source>
        <strain evidence="1">NBL</strain>
    </source>
</reference>
<gene>
    <name evidence="1" type="ORF">Dsin_016680</name>
</gene>
<dbReference type="AlphaFoldDB" id="A0AAE0ADN6"/>